<evidence type="ECO:0000313" key="5">
    <source>
        <dbReference type="EMBL" id="PWH84815.1"/>
    </source>
</evidence>
<comment type="caution">
    <text evidence="5">The sequence shown here is derived from an EMBL/GenBank/DDBJ whole genome shotgun (WGS) entry which is preliminary data.</text>
</comment>
<feature type="domain" description="HTH marR-type" evidence="4">
    <location>
        <begin position="4"/>
        <end position="138"/>
    </location>
</feature>
<dbReference type="EMBL" id="QFRJ01000011">
    <property type="protein sequence ID" value="PWH84815.1"/>
    <property type="molecule type" value="Genomic_DNA"/>
</dbReference>
<dbReference type="PANTHER" id="PTHR33164">
    <property type="entry name" value="TRANSCRIPTIONAL REGULATOR, MARR FAMILY"/>
    <property type="match status" value="1"/>
</dbReference>
<keyword evidence="1" id="KW-0805">Transcription regulation</keyword>
<reference evidence="5 6" key="2">
    <citation type="submission" date="2018-05" db="EMBL/GenBank/DDBJ databases">
        <authorList>
            <person name="Lanie J.A."/>
            <person name="Ng W.-L."/>
            <person name="Kazmierczak K.M."/>
            <person name="Andrzejewski T.M."/>
            <person name="Davidsen T.M."/>
            <person name="Wayne K.J."/>
            <person name="Tettelin H."/>
            <person name="Glass J.I."/>
            <person name="Rusch D."/>
            <person name="Podicherti R."/>
            <person name="Tsui H.-C.T."/>
            <person name="Winkler M.E."/>
        </authorList>
    </citation>
    <scope>NUCLEOTIDE SEQUENCE [LARGE SCALE GENOMIC DNA]</scope>
    <source>
        <strain evidence="5 6">C305</strain>
    </source>
</reference>
<dbReference type="SUPFAM" id="SSF46785">
    <property type="entry name" value="Winged helix' DNA-binding domain"/>
    <property type="match status" value="1"/>
</dbReference>
<dbReference type="PRINTS" id="PR00598">
    <property type="entry name" value="HTHMARR"/>
</dbReference>
<dbReference type="AlphaFoldDB" id="A0A2U2XAI7"/>
<dbReference type="Proteomes" id="UP000245370">
    <property type="component" value="Unassembled WGS sequence"/>
</dbReference>
<dbReference type="InterPro" id="IPR039422">
    <property type="entry name" value="MarR/SlyA-like"/>
</dbReference>
<evidence type="ECO:0000256" key="3">
    <source>
        <dbReference type="ARBA" id="ARBA00023163"/>
    </source>
</evidence>
<dbReference type="SMART" id="SM00347">
    <property type="entry name" value="HTH_MARR"/>
    <property type="match status" value="1"/>
</dbReference>
<name>A0A2U2XAI7_9FLAO</name>
<evidence type="ECO:0000256" key="1">
    <source>
        <dbReference type="ARBA" id="ARBA00023015"/>
    </source>
</evidence>
<sequence length="141" mass="16485">MENIKKLLENMQTLSVNVRHYLHKQIAGLDLDITYEMVKILFILSDHKYLNQQQIADLTLKNKASLTSIIDNMQKRNLVIRTEDAADRRNKIISLTSHGKETLNTVRPVLKNLFEELYQDISNEEIEIMNNVIFKMSKVIE</sequence>
<dbReference type="PANTHER" id="PTHR33164:SF64">
    <property type="entry name" value="TRANSCRIPTIONAL REGULATOR SLYA"/>
    <property type="match status" value="1"/>
</dbReference>
<dbReference type="GO" id="GO:0003700">
    <property type="term" value="F:DNA-binding transcription factor activity"/>
    <property type="evidence" value="ECO:0007669"/>
    <property type="project" value="InterPro"/>
</dbReference>
<reference evidence="5 6" key="1">
    <citation type="submission" date="2018-05" db="EMBL/GenBank/DDBJ databases">
        <title>Brumimicrobium oceani sp. nov., isolated from coastal sediment.</title>
        <authorList>
            <person name="Kou Y."/>
        </authorList>
    </citation>
    <scope>NUCLEOTIDE SEQUENCE [LARGE SCALE GENOMIC DNA]</scope>
    <source>
        <strain evidence="5 6">C305</strain>
    </source>
</reference>
<protein>
    <recommendedName>
        <fullName evidence="4">HTH marR-type domain-containing protein</fullName>
    </recommendedName>
</protein>
<dbReference type="GO" id="GO:0006950">
    <property type="term" value="P:response to stress"/>
    <property type="evidence" value="ECO:0007669"/>
    <property type="project" value="TreeGrafter"/>
</dbReference>
<keyword evidence="3" id="KW-0804">Transcription</keyword>
<dbReference type="InterPro" id="IPR036388">
    <property type="entry name" value="WH-like_DNA-bd_sf"/>
</dbReference>
<keyword evidence="6" id="KW-1185">Reference proteome</keyword>
<dbReference type="OrthoDB" id="996843at2"/>
<accession>A0A2U2XAI7</accession>
<dbReference type="GO" id="GO:0003677">
    <property type="term" value="F:DNA binding"/>
    <property type="evidence" value="ECO:0007669"/>
    <property type="project" value="UniProtKB-KW"/>
</dbReference>
<evidence type="ECO:0000259" key="4">
    <source>
        <dbReference type="PROSITE" id="PS50995"/>
    </source>
</evidence>
<dbReference type="InterPro" id="IPR036390">
    <property type="entry name" value="WH_DNA-bd_sf"/>
</dbReference>
<dbReference type="InterPro" id="IPR000835">
    <property type="entry name" value="HTH_MarR-typ"/>
</dbReference>
<evidence type="ECO:0000256" key="2">
    <source>
        <dbReference type="ARBA" id="ARBA00023125"/>
    </source>
</evidence>
<dbReference type="Pfam" id="PF01047">
    <property type="entry name" value="MarR"/>
    <property type="match status" value="1"/>
</dbReference>
<evidence type="ECO:0000313" key="6">
    <source>
        <dbReference type="Proteomes" id="UP000245370"/>
    </source>
</evidence>
<proteinExistence type="predicted"/>
<dbReference type="PROSITE" id="PS50995">
    <property type="entry name" value="HTH_MARR_2"/>
    <property type="match status" value="1"/>
</dbReference>
<keyword evidence="2" id="KW-0238">DNA-binding</keyword>
<dbReference type="Gene3D" id="1.10.10.10">
    <property type="entry name" value="Winged helix-like DNA-binding domain superfamily/Winged helix DNA-binding domain"/>
    <property type="match status" value="1"/>
</dbReference>
<dbReference type="RefSeq" id="WP_109360222.1">
    <property type="nucleotide sequence ID" value="NZ_QFRJ01000011.1"/>
</dbReference>
<gene>
    <name evidence="5" type="ORF">DIT68_12880</name>
</gene>
<organism evidence="5 6">
    <name type="scientific">Brumimicrobium oceani</name>
    <dbReference type="NCBI Taxonomy" id="2100725"/>
    <lineage>
        <taxon>Bacteria</taxon>
        <taxon>Pseudomonadati</taxon>
        <taxon>Bacteroidota</taxon>
        <taxon>Flavobacteriia</taxon>
        <taxon>Flavobacteriales</taxon>
        <taxon>Crocinitomicaceae</taxon>
        <taxon>Brumimicrobium</taxon>
    </lineage>
</organism>